<proteinExistence type="predicted"/>
<evidence type="ECO:0000313" key="2">
    <source>
        <dbReference type="EMBL" id="WPC03469.1"/>
    </source>
</evidence>
<feature type="region of interest" description="Disordered" evidence="1">
    <location>
        <begin position="1"/>
        <end position="26"/>
    </location>
</feature>
<protein>
    <submittedName>
        <fullName evidence="2">Uncharacterized protein</fullName>
    </submittedName>
</protein>
<gene>
    <name evidence="2" type="ORF">SBP02_11805</name>
</gene>
<sequence length="112" mass="13073">MFKVDVTRPKDWKKRQKKSPVNAQIKHQIQLRGQYTRIARQATQYLKDMRGAVKELLDEAVDAQNWRSANSLARTMGNIDRQVRDQYAAMGLEITDELADLAKYEIDRVLPR</sequence>
<reference evidence="2 3" key="1">
    <citation type="submission" date="2023-11" db="EMBL/GenBank/DDBJ databases">
        <title>Complete genome of Pseudomonas benzenivorans BA3361.</title>
        <authorList>
            <person name="Shin S.Y."/>
            <person name="Song J."/>
            <person name="Kang H."/>
        </authorList>
    </citation>
    <scope>NUCLEOTIDE SEQUENCE [LARGE SCALE GENOMIC DNA]</scope>
    <source>
        <strain evidence="2 3">HNIBRBA3361</strain>
    </source>
</reference>
<organism evidence="2 3">
    <name type="scientific">Pseudomonas benzenivorans</name>
    <dbReference type="NCBI Taxonomy" id="556533"/>
    <lineage>
        <taxon>Bacteria</taxon>
        <taxon>Pseudomonadati</taxon>
        <taxon>Pseudomonadota</taxon>
        <taxon>Gammaproteobacteria</taxon>
        <taxon>Pseudomonadales</taxon>
        <taxon>Pseudomonadaceae</taxon>
        <taxon>Pseudomonas</taxon>
    </lineage>
</organism>
<dbReference type="Proteomes" id="UP001305928">
    <property type="component" value="Chromosome"/>
</dbReference>
<keyword evidence="3" id="KW-1185">Reference proteome</keyword>
<feature type="compositionally biased region" description="Basic and acidic residues" evidence="1">
    <location>
        <begin position="1"/>
        <end position="10"/>
    </location>
</feature>
<name>A0ABZ0PRC5_9PSED</name>
<dbReference type="EMBL" id="CP137892">
    <property type="protein sequence ID" value="WPC03469.1"/>
    <property type="molecule type" value="Genomic_DNA"/>
</dbReference>
<accession>A0ABZ0PRC5</accession>
<dbReference type="RefSeq" id="WP_318641963.1">
    <property type="nucleotide sequence ID" value="NZ_CP137892.1"/>
</dbReference>
<evidence type="ECO:0000256" key="1">
    <source>
        <dbReference type="SAM" id="MobiDB-lite"/>
    </source>
</evidence>
<evidence type="ECO:0000313" key="3">
    <source>
        <dbReference type="Proteomes" id="UP001305928"/>
    </source>
</evidence>